<evidence type="ECO:0000313" key="2">
    <source>
        <dbReference type="EMBL" id="QOD01390.1"/>
    </source>
</evidence>
<dbReference type="Proteomes" id="UP000516786">
    <property type="component" value="Plasmid pZXPA-20-602k"/>
</dbReference>
<dbReference type="AlphaFoldDB" id="A0A1X0ZM19"/>
<reference evidence="2 4" key="2">
    <citation type="submission" date="2020-09" db="EMBL/GenBank/DDBJ databases">
        <title>Co-existence of a novel multidrug-resistance efflux pump with carbapenem resistance gene blaVIM-2 in one megaplasmid in Pseudomonas putida.</title>
        <authorList>
            <person name="Peng K."/>
            <person name="Li R."/>
        </authorList>
    </citation>
    <scope>NUCLEOTIDE SEQUENCE [LARGE SCALE GENOMIC DNA]</scope>
    <source>
        <strain evidence="2 4">ZXPA-20</strain>
        <plasmid evidence="2 4">pZXPA-20-602k</plasmid>
    </source>
</reference>
<evidence type="ECO:0000313" key="4">
    <source>
        <dbReference type="Proteomes" id="UP000516786"/>
    </source>
</evidence>
<dbReference type="EMBL" id="NBWC01000049">
    <property type="protein sequence ID" value="ORL58704.1"/>
    <property type="molecule type" value="Genomic_DNA"/>
</dbReference>
<protein>
    <submittedName>
        <fullName evidence="1">Uncharacterized protein</fullName>
    </submittedName>
</protein>
<dbReference type="EMBL" id="CP061724">
    <property type="protein sequence ID" value="QOD01390.1"/>
    <property type="molecule type" value="Genomic_DNA"/>
</dbReference>
<name>A0A1X0ZM19_PSEPU</name>
<evidence type="ECO:0000313" key="1">
    <source>
        <dbReference type="EMBL" id="ORL58704.1"/>
    </source>
</evidence>
<dbReference type="Proteomes" id="UP000193675">
    <property type="component" value="Unassembled WGS sequence"/>
</dbReference>
<evidence type="ECO:0000313" key="3">
    <source>
        <dbReference type="Proteomes" id="UP000193675"/>
    </source>
</evidence>
<gene>
    <name evidence="1" type="ORF">B7H17_24545</name>
    <name evidence="2" type="ORF">ID616_32900</name>
</gene>
<keyword evidence="2" id="KW-0614">Plasmid</keyword>
<organism evidence="1 3">
    <name type="scientific">Pseudomonas putida</name>
    <name type="common">Arthrobacter siderocapsulatus</name>
    <dbReference type="NCBI Taxonomy" id="303"/>
    <lineage>
        <taxon>Bacteria</taxon>
        <taxon>Pseudomonadati</taxon>
        <taxon>Pseudomonadota</taxon>
        <taxon>Gammaproteobacteria</taxon>
        <taxon>Pseudomonadales</taxon>
        <taxon>Pseudomonadaceae</taxon>
        <taxon>Pseudomonas</taxon>
    </lineage>
</organism>
<reference evidence="1 3" key="1">
    <citation type="submission" date="2017-04" db="EMBL/GenBank/DDBJ databases">
        <title>Presence of VIM-2 positive Pseudomonas species in chickens and their surrounding environment.</title>
        <authorList>
            <person name="Zhang R."/>
        </authorList>
    </citation>
    <scope>NUCLEOTIDE SEQUENCE [LARGE SCALE GENOMIC DNA]</scope>
    <source>
        <strain evidence="1 3">DZ-C18</strain>
    </source>
</reference>
<geneLocation type="plasmid" evidence="2 4">
    <name>pZXPA-20-602k</name>
</geneLocation>
<proteinExistence type="predicted"/>
<dbReference type="RefSeq" id="WP_084852389.1">
    <property type="nucleotide sequence ID" value="NZ_CP061724.1"/>
</dbReference>
<sequence>MKNASQQAPLFASALLASLGVDDLSKIVSQSYDSQPQIHKRSITYREQTTVFVEDAEAQLRLVVRLTVESKKRGAKRVPVENTFPSVTISRLVGYSPEENKWGTVSYTTEYPAEPSLNDAWDTHQLLESIRSTMRQNGPYNWYQAV</sequence>
<accession>A0A1X0ZM19</accession>